<protein>
    <submittedName>
        <fullName evidence="1">Unannotated protein</fullName>
    </submittedName>
</protein>
<evidence type="ECO:0000313" key="1">
    <source>
        <dbReference type="EMBL" id="CAB4606768.1"/>
    </source>
</evidence>
<organism evidence="1">
    <name type="scientific">freshwater metagenome</name>
    <dbReference type="NCBI Taxonomy" id="449393"/>
    <lineage>
        <taxon>unclassified sequences</taxon>
        <taxon>metagenomes</taxon>
        <taxon>ecological metagenomes</taxon>
    </lineage>
</organism>
<dbReference type="EMBL" id="CAEZUS010000050">
    <property type="protein sequence ID" value="CAB4606768.1"/>
    <property type="molecule type" value="Genomic_DNA"/>
</dbReference>
<name>A0A6J6HDG4_9ZZZZ</name>
<accession>A0A6J6HDG4</accession>
<reference evidence="1" key="1">
    <citation type="submission" date="2020-05" db="EMBL/GenBank/DDBJ databases">
        <authorList>
            <person name="Chiriac C."/>
            <person name="Salcher M."/>
            <person name="Ghai R."/>
            <person name="Kavagutti S V."/>
        </authorList>
    </citation>
    <scope>NUCLEOTIDE SEQUENCE</scope>
</reference>
<dbReference type="AlphaFoldDB" id="A0A6J6HDG4"/>
<gene>
    <name evidence="1" type="ORF">UFOPK1852_00448</name>
</gene>
<proteinExistence type="predicted"/>
<sequence>MTAQPKISRENEPSEYSEVLNRLRQEPAVSMQNSIGNSRPEPTLDEAREDLARAIGEVAHTLFSKKYGPMVATVTKTTAEAVLKDLEKNAYRAKNDATLIAQELLDRAISKNRSKKK</sequence>